<dbReference type="AlphaFoldDB" id="A0A6H1U7D8"/>
<proteinExistence type="predicted"/>
<sequence length="182" mass="20357">MADPFVRGSDYLNRVRQLALDPSDIELPEDINDRIRICTWIGEHGDAVNAELQSCLDACHQCFGGDRRRPMRILAAPLAERLGVDALCNIHLDPVVIFVDVGRIDPADWLSVVVHEYAHAHLKSPGHGRSFLEVVTHLCLGLGLPPPTVEGTGDAPDDEKLLRHWPHCQSTRDPQRWWRGSP</sequence>
<protein>
    <submittedName>
        <fullName evidence="1">Uncharacterized protein</fullName>
    </submittedName>
</protein>
<dbReference type="KEGG" id="oxy:HCG48_02095"/>
<evidence type="ECO:0000313" key="2">
    <source>
        <dbReference type="Proteomes" id="UP000500857"/>
    </source>
</evidence>
<name>A0A6H1U7D8_9CYAN</name>
<evidence type="ECO:0000313" key="1">
    <source>
        <dbReference type="EMBL" id="QIZ73549.1"/>
    </source>
</evidence>
<dbReference type="Proteomes" id="UP000500857">
    <property type="component" value="Chromosome"/>
</dbReference>
<dbReference type="EMBL" id="CP051167">
    <property type="protein sequence ID" value="QIZ73549.1"/>
    <property type="molecule type" value="Genomic_DNA"/>
</dbReference>
<keyword evidence="2" id="KW-1185">Reference proteome</keyword>
<gene>
    <name evidence="1" type="ORF">HCG48_02095</name>
</gene>
<reference evidence="1 2" key="1">
    <citation type="submission" date="2020-04" db="EMBL/GenBank/DDBJ databases">
        <authorList>
            <person name="Basu S."/>
            <person name="Maruthanayagam V."/>
            <person name="Chakraborty S."/>
            <person name="Pramanik A."/>
            <person name="Mukherjee J."/>
            <person name="Brink B."/>
        </authorList>
    </citation>
    <scope>NUCLEOTIDE SEQUENCE [LARGE SCALE GENOMIC DNA]</scope>
    <source>
        <strain evidence="1 2">AP17</strain>
    </source>
</reference>
<organism evidence="1 2">
    <name type="scientific">Oxynema aestuarii AP17</name>
    <dbReference type="NCBI Taxonomy" id="2064643"/>
    <lineage>
        <taxon>Bacteria</taxon>
        <taxon>Bacillati</taxon>
        <taxon>Cyanobacteriota</taxon>
        <taxon>Cyanophyceae</taxon>
        <taxon>Oscillatoriophycideae</taxon>
        <taxon>Oscillatoriales</taxon>
        <taxon>Oscillatoriaceae</taxon>
        <taxon>Oxynema</taxon>
        <taxon>Oxynema aestuarii</taxon>
    </lineage>
</organism>
<accession>A0A6H1U7D8</accession>